<accession>A0ABV9T4C8</accession>
<feature type="transmembrane region" description="Helical" evidence="1">
    <location>
        <begin position="344"/>
        <end position="361"/>
    </location>
</feature>
<feature type="transmembrane region" description="Helical" evidence="1">
    <location>
        <begin position="440"/>
        <end position="463"/>
    </location>
</feature>
<reference evidence="3" key="1">
    <citation type="journal article" date="2019" name="Int. J. Syst. Evol. Microbiol.">
        <title>The Global Catalogue of Microorganisms (GCM) 10K type strain sequencing project: providing services to taxonomists for standard genome sequencing and annotation.</title>
        <authorList>
            <consortium name="The Broad Institute Genomics Platform"/>
            <consortium name="The Broad Institute Genome Sequencing Center for Infectious Disease"/>
            <person name="Wu L."/>
            <person name="Ma J."/>
        </authorList>
    </citation>
    <scope>NUCLEOTIDE SEQUENCE [LARGE SCALE GENOMIC DNA]</scope>
    <source>
        <strain evidence="3">CGMCC 4.7466</strain>
    </source>
</reference>
<feature type="transmembrane region" description="Helical" evidence="1">
    <location>
        <begin position="516"/>
        <end position="533"/>
    </location>
</feature>
<keyword evidence="1" id="KW-0472">Membrane</keyword>
<gene>
    <name evidence="2" type="ORF">ACFPFU_16845</name>
</gene>
<protein>
    <submittedName>
        <fullName evidence="2">YfhO family protein</fullName>
    </submittedName>
</protein>
<dbReference type="EMBL" id="JBHSJJ010000010">
    <property type="protein sequence ID" value="MFC4873372.1"/>
    <property type="molecule type" value="Genomic_DNA"/>
</dbReference>
<dbReference type="Pfam" id="PF09586">
    <property type="entry name" value="YfhO"/>
    <property type="match status" value="1"/>
</dbReference>
<keyword evidence="1" id="KW-0812">Transmembrane</keyword>
<feature type="transmembrane region" description="Helical" evidence="1">
    <location>
        <begin position="491"/>
        <end position="509"/>
    </location>
</feature>
<dbReference type="PANTHER" id="PTHR38454">
    <property type="entry name" value="INTEGRAL MEMBRANE PROTEIN-RELATED"/>
    <property type="match status" value="1"/>
</dbReference>
<feature type="transmembrane region" description="Helical" evidence="1">
    <location>
        <begin position="407"/>
        <end position="428"/>
    </location>
</feature>
<feature type="transmembrane region" description="Helical" evidence="1">
    <location>
        <begin position="226"/>
        <end position="245"/>
    </location>
</feature>
<feature type="transmembrane region" description="Helical" evidence="1">
    <location>
        <begin position="12"/>
        <end position="32"/>
    </location>
</feature>
<dbReference type="InterPro" id="IPR018580">
    <property type="entry name" value="Uncharacterised_YfhO"/>
</dbReference>
<dbReference type="RefSeq" id="WP_377066159.1">
    <property type="nucleotide sequence ID" value="NZ_JBHSJJ010000010.1"/>
</dbReference>
<feature type="transmembrane region" description="Helical" evidence="1">
    <location>
        <begin position="195"/>
        <end position="214"/>
    </location>
</feature>
<evidence type="ECO:0000313" key="2">
    <source>
        <dbReference type="EMBL" id="MFC4873372.1"/>
    </source>
</evidence>
<feature type="transmembrane region" description="Helical" evidence="1">
    <location>
        <begin position="125"/>
        <end position="143"/>
    </location>
</feature>
<comment type="caution">
    <text evidence="2">The sequence shown here is derived from an EMBL/GenBank/DDBJ whole genome shotgun (WGS) entry which is preliminary data.</text>
</comment>
<evidence type="ECO:0000313" key="3">
    <source>
        <dbReference type="Proteomes" id="UP001595818"/>
    </source>
</evidence>
<dbReference type="Proteomes" id="UP001595818">
    <property type="component" value="Unassembled WGS sequence"/>
</dbReference>
<evidence type="ECO:0000256" key="1">
    <source>
        <dbReference type="SAM" id="Phobius"/>
    </source>
</evidence>
<dbReference type="PANTHER" id="PTHR38454:SF1">
    <property type="entry name" value="INTEGRAL MEMBRANE PROTEIN"/>
    <property type="match status" value="1"/>
</dbReference>
<feature type="transmembrane region" description="Helical" evidence="1">
    <location>
        <begin position="368"/>
        <end position="387"/>
    </location>
</feature>
<proteinExistence type="predicted"/>
<sequence>MQINFKKDILPHFLGILSFYLIVLLYFSPIVFEDKLMFQTDILQWEGSAKEILDHRETTGEQALWTNRMFGGMPAYLIHLQPKGDITNVLTTLFTLGLPHPINALFFGMAAMYVLLISFKIRSEISVAGAWVFAFNTFNFLSLEAGHNAKIWAICIVPLIMAGIHLTFTGRRLIGIAITALAVMLQLKFNHLQITYYTLILVAVYGMGQLICFFNAKKLPEFIKIAALLLLAAFIGTAGNSARLISVLEYGKYSTRGERNLQDKEDSQAGLDRDYAFHWSQGKVESLTLLIPNFYGGASAQALPENSESEKALRAQGLEAGQVNEFIRGAPTYWGDQPGTGGPIYGGAIMVFLFVIGILFAPSAYRNIFLAMALVTLALSWGKNLAWFNYTLFDYLPGYNKFRAASMALGITLFAIPVLGCLGLENLMANINTRKSRQSFFTALGITVGLILLGMLIASWMGYRGAAEEMYPEWLREALRADRRKMLQSDAIRSLLFIALTAALIFAVMMQKTKNTWALIGISLLLLVDVWGVNRRYLDKDSFTYNPSQQYFAATPADQKIMADQNYFRVLNLQNPFNEARTSYRFNSIGGYHGAKMGRYQDLIERAINPEISQFVQKAQEGNFDYESIQVLNMLNTKYVMAGRGENAVFVNPMANGPAWFPAEITTVTSNEEEIAALTDLDTKTEATFNSQQTHIAVNPGSGQVQIENYQPGRLEYNAEVQQAGLAVFSEIYYPEGWRAFINGEETDILRVNYLLRGLMLPEGNTSIVLEFSPKGYLTASAIMVIFQYIIVILLGTSLFLTFKKGIP</sequence>
<feature type="transmembrane region" description="Helical" evidence="1">
    <location>
        <begin position="777"/>
        <end position="803"/>
    </location>
</feature>
<name>A0ABV9T4C8_9BACT</name>
<keyword evidence="1" id="KW-1133">Transmembrane helix</keyword>
<keyword evidence="3" id="KW-1185">Reference proteome</keyword>
<feature type="transmembrane region" description="Helical" evidence="1">
    <location>
        <begin position="149"/>
        <end position="166"/>
    </location>
</feature>
<feature type="transmembrane region" description="Helical" evidence="1">
    <location>
        <begin position="100"/>
        <end position="118"/>
    </location>
</feature>
<organism evidence="2 3">
    <name type="scientific">Negadavirga shengliensis</name>
    <dbReference type="NCBI Taxonomy" id="1389218"/>
    <lineage>
        <taxon>Bacteria</taxon>
        <taxon>Pseudomonadati</taxon>
        <taxon>Bacteroidota</taxon>
        <taxon>Cytophagia</taxon>
        <taxon>Cytophagales</taxon>
        <taxon>Cyclobacteriaceae</taxon>
        <taxon>Negadavirga</taxon>
    </lineage>
</organism>